<dbReference type="InterPro" id="IPR013087">
    <property type="entry name" value="Znf_C2H2_type"/>
</dbReference>
<feature type="domain" description="C2H2-type" evidence="8">
    <location>
        <begin position="429"/>
        <end position="453"/>
    </location>
</feature>
<evidence type="ECO:0000256" key="2">
    <source>
        <dbReference type="ARBA" id="ARBA00022723"/>
    </source>
</evidence>
<evidence type="ECO:0000256" key="4">
    <source>
        <dbReference type="ARBA" id="ARBA00022771"/>
    </source>
</evidence>
<keyword evidence="4" id="KW-0863">Zinc-finger</keyword>
<organism evidence="9 10">
    <name type="scientific">Bodo saltans</name>
    <name type="common">Flagellated protozoan</name>
    <dbReference type="NCBI Taxonomy" id="75058"/>
    <lineage>
        <taxon>Eukaryota</taxon>
        <taxon>Discoba</taxon>
        <taxon>Euglenozoa</taxon>
        <taxon>Kinetoplastea</taxon>
        <taxon>Metakinetoplastina</taxon>
        <taxon>Eubodonida</taxon>
        <taxon>Bodonidae</taxon>
        <taxon>Bodo</taxon>
    </lineage>
</organism>
<proteinExistence type="predicted"/>
<keyword evidence="2" id="KW-0479">Metal-binding</keyword>
<gene>
    <name evidence="9" type="ORF">BSAL_57650</name>
</gene>
<keyword evidence="5" id="KW-0862">Zinc</keyword>
<dbReference type="PROSITE" id="PS00028">
    <property type="entry name" value="ZINC_FINGER_C2H2_1"/>
    <property type="match status" value="2"/>
</dbReference>
<evidence type="ECO:0000313" key="9">
    <source>
        <dbReference type="EMBL" id="CUE95635.1"/>
    </source>
</evidence>
<dbReference type="OMA" id="FYTRRDY"/>
<dbReference type="GO" id="GO:0008270">
    <property type="term" value="F:zinc ion binding"/>
    <property type="evidence" value="ECO:0007669"/>
    <property type="project" value="UniProtKB-KW"/>
</dbReference>
<evidence type="ECO:0000256" key="3">
    <source>
        <dbReference type="ARBA" id="ARBA00022737"/>
    </source>
</evidence>
<evidence type="ECO:0000256" key="1">
    <source>
        <dbReference type="ARBA" id="ARBA00004123"/>
    </source>
</evidence>
<dbReference type="PANTHER" id="PTHR24406">
    <property type="entry name" value="TRANSCRIPTIONAL REPRESSOR CTCFL-RELATED"/>
    <property type="match status" value="1"/>
</dbReference>
<dbReference type="VEuPathDB" id="TriTrypDB:BSAL_57650"/>
<dbReference type="OrthoDB" id="271591at2759"/>
<reference evidence="10" key="1">
    <citation type="submission" date="2015-09" db="EMBL/GenBank/DDBJ databases">
        <authorList>
            <consortium name="Pathogen Informatics"/>
        </authorList>
    </citation>
    <scope>NUCLEOTIDE SEQUENCE [LARGE SCALE GENOMIC DNA]</scope>
    <source>
        <strain evidence="10">Lake Konstanz</strain>
    </source>
</reference>
<evidence type="ECO:0000256" key="5">
    <source>
        <dbReference type="ARBA" id="ARBA00022833"/>
    </source>
</evidence>
<protein>
    <submittedName>
        <fullName evidence="9">Katanin, putative</fullName>
    </submittedName>
</protein>
<dbReference type="SMART" id="SM00355">
    <property type="entry name" value="ZnF_C2H2"/>
    <property type="match status" value="5"/>
</dbReference>
<comment type="subcellular location">
    <subcellularLocation>
        <location evidence="1">Nucleus</location>
    </subcellularLocation>
</comment>
<keyword evidence="10" id="KW-1185">Reference proteome</keyword>
<evidence type="ECO:0000259" key="8">
    <source>
        <dbReference type="PROSITE" id="PS00028"/>
    </source>
</evidence>
<accession>A0A0S4IJV4</accession>
<dbReference type="Proteomes" id="UP000051952">
    <property type="component" value="Unassembled WGS sequence"/>
</dbReference>
<feature type="domain" description="C2H2-type" evidence="8">
    <location>
        <begin position="140"/>
        <end position="162"/>
    </location>
</feature>
<evidence type="ECO:0000313" key="10">
    <source>
        <dbReference type="Proteomes" id="UP000051952"/>
    </source>
</evidence>
<keyword evidence="3" id="KW-0677">Repeat</keyword>
<evidence type="ECO:0000256" key="6">
    <source>
        <dbReference type="ARBA" id="ARBA00023242"/>
    </source>
</evidence>
<keyword evidence="6" id="KW-0539">Nucleus</keyword>
<feature type="region of interest" description="Disordered" evidence="7">
    <location>
        <begin position="548"/>
        <end position="604"/>
    </location>
</feature>
<feature type="compositionally biased region" description="Polar residues" evidence="7">
    <location>
        <begin position="552"/>
        <end position="581"/>
    </location>
</feature>
<dbReference type="EMBL" id="CYKH01000219">
    <property type="protein sequence ID" value="CUE95635.1"/>
    <property type="molecule type" value="Genomic_DNA"/>
</dbReference>
<dbReference type="InterPro" id="IPR050888">
    <property type="entry name" value="ZnF_C2H2-type_TF"/>
</dbReference>
<name>A0A0S4IJV4_BODSA</name>
<dbReference type="AlphaFoldDB" id="A0A0S4IJV4"/>
<sequence length="644" mass="69372">MSSTAPPSSGLAAAPPPPSKVLKCLDCDFVCLSNNQMCRHVFQTCHTLVTCSQCNVRLVSWGFSPGVKKLFDKARKDGVLLEDFTIETAEKHFEATQHQNNNVPAKENFVVQGPPEAFGLHPVVARQDPLQDPSSARFRCPDCANVISTWTQMTRHLDATKHSLARCADCGLTLKCYGPAQPQRHEKMTGHRGVIGVFRQKGDYAIHPVPGGQGGRYTSCSKWQTPQYRCFCGVSFLHPLYLASHLVSIHNTTPFPHATCLECGTEGAIDDMITHMHGNDGHNEFDTPDLHADDFLIAATGGCIVHDPAAVVSDALGAATSKDASPYRILYQCPDCLIVVTSWCRLEEHLIATKHGLCFCMTCNRYLQPRGGSESHTAITGHANVVREHLSRRAYEVLVNMDDASLAASIEPADMNAATQGTTQTVYQCPMPNCLAVFPTLARLEEHFLSTRHGTVSCPECFADVTVLDIGGVAGHEHPLEAPEYLQLVTCTDDMLVTATTEQLVTTFSEEFELCTSCQRAVPRTDMARHIKSAQCIAAAAPLDASAWAGEPTSQPSSAPGSFHATTSQPTSMGNNRSNASPQPPVPAEVAKLPHVLPPPGGAAPIPQWHWASTPGAAIGPIAGGPHAALAPQEGQFVWTPAMQ</sequence>
<dbReference type="GO" id="GO:0005634">
    <property type="term" value="C:nucleus"/>
    <property type="evidence" value="ECO:0007669"/>
    <property type="project" value="UniProtKB-SubCell"/>
</dbReference>
<evidence type="ECO:0000256" key="7">
    <source>
        <dbReference type="SAM" id="MobiDB-lite"/>
    </source>
</evidence>